<evidence type="ECO:0000256" key="1">
    <source>
        <dbReference type="SAM" id="Phobius"/>
    </source>
</evidence>
<protein>
    <submittedName>
        <fullName evidence="2">Uncharacterized protein</fullName>
    </submittedName>
</protein>
<accession>A0A547Q682</accession>
<dbReference type="AlphaFoldDB" id="A0A547Q682"/>
<keyword evidence="1" id="KW-1133">Transmembrane helix</keyword>
<keyword evidence="1" id="KW-0812">Transmembrane</keyword>
<comment type="caution">
    <text evidence="2">The sequence shown here is derived from an EMBL/GenBank/DDBJ whole genome shotgun (WGS) entry which is preliminary data.</text>
</comment>
<organism evidence="2 3">
    <name type="scientific">Palleronia caenipelagi</name>
    <dbReference type="NCBI Taxonomy" id="2489174"/>
    <lineage>
        <taxon>Bacteria</taxon>
        <taxon>Pseudomonadati</taxon>
        <taxon>Pseudomonadota</taxon>
        <taxon>Alphaproteobacteria</taxon>
        <taxon>Rhodobacterales</taxon>
        <taxon>Roseobacteraceae</taxon>
        <taxon>Palleronia</taxon>
    </lineage>
</organism>
<feature type="transmembrane region" description="Helical" evidence="1">
    <location>
        <begin position="21"/>
        <end position="45"/>
    </location>
</feature>
<dbReference type="EMBL" id="VFSV01000009">
    <property type="protein sequence ID" value="TRD21883.1"/>
    <property type="molecule type" value="Genomic_DNA"/>
</dbReference>
<name>A0A547Q682_9RHOB</name>
<sequence>MADDWAVDISRQASLEDLRDSIALVAAGLCATGIMLVVLVVLYTATVFHSDLTPLQILTEPDSPGADHVMSTD</sequence>
<proteinExistence type="predicted"/>
<keyword evidence="1" id="KW-0472">Membrane</keyword>
<evidence type="ECO:0000313" key="2">
    <source>
        <dbReference type="EMBL" id="TRD21883.1"/>
    </source>
</evidence>
<dbReference type="Proteomes" id="UP000318590">
    <property type="component" value="Unassembled WGS sequence"/>
</dbReference>
<evidence type="ECO:0000313" key="3">
    <source>
        <dbReference type="Proteomes" id="UP000318590"/>
    </source>
</evidence>
<keyword evidence="3" id="KW-1185">Reference proteome</keyword>
<dbReference type="RefSeq" id="WP_142834188.1">
    <property type="nucleotide sequence ID" value="NZ_VFSV01000009.1"/>
</dbReference>
<reference evidence="2 3" key="1">
    <citation type="submission" date="2019-06" db="EMBL/GenBank/DDBJ databases">
        <title>Paenimaribius caenipelagi gen. nov., sp. nov., isolated from a tidal flat.</title>
        <authorList>
            <person name="Yoon J.-H."/>
        </authorList>
    </citation>
    <scope>NUCLEOTIDE SEQUENCE [LARGE SCALE GENOMIC DNA]</scope>
    <source>
        <strain evidence="2 3">JBTF-M29</strain>
    </source>
</reference>
<gene>
    <name evidence="2" type="ORF">FEV53_07490</name>
</gene>